<dbReference type="PANTHER" id="PTHR27001">
    <property type="entry name" value="OS01G0253100 PROTEIN"/>
    <property type="match status" value="1"/>
</dbReference>
<sequence>MMPPPPPPSPPPAAAALAQHHQRHQEKAGRGLLMNNNDDDDNLKSSSSSSAIPSSSHNHYHYPSSFQTVLCRLVRRGCASTLLDSPAVHVPYGVLRRITNNFLHSRKLGKGGTSSVYRGVFAPRYSNPSSSSFAFATDIHQQQEQAVATVQVAVKRLNMDYYVSGRSSRRRRRRRNGTKNDNKKSSYSATAAVIKPVLLARQFVLEVEQIAKRSSRQQQLMYLEATYPRIKHPNLLEILGYSINGPFPCIVYRFLPEGSVLDHLLLSPEMSTSRNARDSTGHPCLFNDALARVRVALDTAAGLAFLHSRHMVHRDVKAANILLDKHLRAQLGDYGFAASISSSDDSREDNDDADHVQQVVGTLAYMAPEAFLGHVSPKLDSFAFGVVLLELLTGMPAFDDNLAHPGQDLKDNGS</sequence>
<feature type="compositionally biased region" description="Low complexity" evidence="3">
    <location>
        <begin position="44"/>
        <end position="58"/>
    </location>
</feature>
<organism evidence="5">
    <name type="scientific">Notodromas monacha</name>
    <dbReference type="NCBI Taxonomy" id="399045"/>
    <lineage>
        <taxon>Eukaryota</taxon>
        <taxon>Metazoa</taxon>
        <taxon>Ecdysozoa</taxon>
        <taxon>Arthropoda</taxon>
        <taxon>Crustacea</taxon>
        <taxon>Oligostraca</taxon>
        <taxon>Ostracoda</taxon>
        <taxon>Podocopa</taxon>
        <taxon>Podocopida</taxon>
        <taxon>Cypridocopina</taxon>
        <taxon>Cypridoidea</taxon>
        <taxon>Cyprididae</taxon>
        <taxon>Notodromas</taxon>
    </lineage>
</organism>
<dbReference type="AlphaFoldDB" id="A0A7R9BFC1"/>
<feature type="region of interest" description="Disordered" evidence="3">
    <location>
        <begin position="165"/>
        <end position="187"/>
    </location>
</feature>
<dbReference type="EMBL" id="OA882243">
    <property type="protein sequence ID" value="CAD7274114.1"/>
    <property type="molecule type" value="Genomic_DNA"/>
</dbReference>
<dbReference type="EMBL" id="CAJPEX010000206">
    <property type="protein sequence ID" value="CAG0914266.1"/>
    <property type="molecule type" value="Genomic_DNA"/>
</dbReference>
<gene>
    <name evidence="5" type="ORF">NMOB1V02_LOCUS1969</name>
</gene>
<dbReference type="GO" id="GO:0005524">
    <property type="term" value="F:ATP binding"/>
    <property type="evidence" value="ECO:0007669"/>
    <property type="project" value="UniProtKB-KW"/>
</dbReference>
<evidence type="ECO:0000256" key="1">
    <source>
        <dbReference type="ARBA" id="ARBA00022741"/>
    </source>
</evidence>
<feature type="compositionally biased region" description="Pro residues" evidence="3">
    <location>
        <begin position="1"/>
        <end position="13"/>
    </location>
</feature>
<name>A0A7R9BFC1_9CRUS</name>
<evidence type="ECO:0000259" key="4">
    <source>
        <dbReference type="PROSITE" id="PS50011"/>
    </source>
</evidence>
<proteinExistence type="predicted"/>
<feature type="domain" description="Protein kinase" evidence="4">
    <location>
        <begin position="102"/>
        <end position="414"/>
    </location>
</feature>
<evidence type="ECO:0000313" key="6">
    <source>
        <dbReference type="Proteomes" id="UP000678499"/>
    </source>
</evidence>
<accession>A0A7R9BFC1</accession>
<dbReference type="PROSITE" id="PS50011">
    <property type="entry name" value="PROTEIN_KINASE_DOM"/>
    <property type="match status" value="1"/>
</dbReference>
<dbReference type="InterPro" id="IPR008271">
    <property type="entry name" value="Ser/Thr_kinase_AS"/>
</dbReference>
<feature type="region of interest" description="Disordered" evidence="3">
    <location>
        <begin position="1"/>
        <end position="58"/>
    </location>
</feature>
<dbReference type="PROSITE" id="PS00108">
    <property type="entry name" value="PROTEIN_KINASE_ST"/>
    <property type="match status" value="1"/>
</dbReference>
<dbReference type="GO" id="GO:0004672">
    <property type="term" value="F:protein kinase activity"/>
    <property type="evidence" value="ECO:0007669"/>
    <property type="project" value="InterPro"/>
</dbReference>
<keyword evidence="6" id="KW-1185">Reference proteome</keyword>
<keyword evidence="1" id="KW-0547">Nucleotide-binding</keyword>
<dbReference type="Pfam" id="PF00069">
    <property type="entry name" value="Pkinase"/>
    <property type="match status" value="1"/>
</dbReference>
<evidence type="ECO:0000256" key="3">
    <source>
        <dbReference type="SAM" id="MobiDB-lite"/>
    </source>
</evidence>
<dbReference type="InterPro" id="IPR000719">
    <property type="entry name" value="Prot_kinase_dom"/>
</dbReference>
<dbReference type="Gene3D" id="1.10.510.10">
    <property type="entry name" value="Transferase(Phosphotransferase) domain 1"/>
    <property type="match status" value="1"/>
</dbReference>
<dbReference type="Gene3D" id="3.30.200.20">
    <property type="entry name" value="Phosphorylase Kinase, domain 1"/>
    <property type="match status" value="1"/>
</dbReference>
<dbReference type="SMART" id="SM00220">
    <property type="entry name" value="S_TKc"/>
    <property type="match status" value="1"/>
</dbReference>
<dbReference type="PANTHER" id="PTHR27001:SF931">
    <property type="entry name" value="OS11G0664100 PROTEIN"/>
    <property type="match status" value="1"/>
</dbReference>
<dbReference type="SUPFAM" id="SSF56112">
    <property type="entry name" value="Protein kinase-like (PK-like)"/>
    <property type="match status" value="1"/>
</dbReference>
<evidence type="ECO:0000313" key="5">
    <source>
        <dbReference type="EMBL" id="CAD7274114.1"/>
    </source>
</evidence>
<evidence type="ECO:0000256" key="2">
    <source>
        <dbReference type="ARBA" id="ARBA00022840"/>
    </source>
</evidence>
<protein>
    <recommendedName>
        <fullName evidence="4">Protein kinase domain-containing protein</fullName>
    </recommendedName>
</protein>
<keyword evidence="2" id="KW-0067">ATP-binding</keyword>
<dbReference type="GO" id="GO:0005886">
    <property type="term" value="C:plasma membrane"/>
    <property type="evidence" value="ECO:0007669"/>
    <property type="project" value="TreeGrafter"/>
</dbReference>
<reference evidence="5" key="1">
    <citation type="submission" date="2020-11" db="EMBL/GenBank/DDBJ databases">
        <authorList>
            <person name="Tran Van P."/>
        </authorList>
    </citation>
    <scope>NUCLEOTIDE SEQUENCE</scope>
</reference>
<dbReference type="Proteomes" id="UP000678499">
    <property type="component" value="Unassembled WGS sequence"/>
</dbReference>
<dbReference type="OrthoDB" id="4062651at2759"/>
<dbReference type="InterPro" id="IPR011009">
    <property type="entry name" value="Kinase-like_dom_sf"/>
</dbReference>
<feature type="compositionally biased region" description="Basic residues" evidence="3">
    <location>
        <begin position="167"/>
        <end position="177"/>
    </location>
</feature>